<keyword evidence="1" id="KW-0812">Transmembrane</keyword>
<keyword evidence="1" id="KW-0472">Membrane</keyword>
<reference evidence="2" key="1">
    <citation type="submission" date="2020-02" db="EMBL/GenBank/DDBJ databases">
        <title>Draft genome sequence of Candidatus Afipia apatlaquensis IBT-C3, a potential strain for decolorization of textile dyes.</title>
        <authorList>
            <person name="Sanchez-Reyes A."/>
            <person name="Breton-Deval L."/>
            <person name="Mangelson H."/>
            <person name="Sanchez-Flores A."/>
        </authorList>
    </citation>
    <scope>NUCLEOTIDE SEQUENCE [LARGE SCALE GENOMIC DNA]</scope>
    <source>
        <strain evidence="2">IBT-C3</strain>
    </source>
</reference>
<sequence>ASALGSDATPEAVNNAIISGDPAAVNAALSKADTEAAAKWDAIARIAESQAEADKANIEQVNETIRSENASGVSWYHWRHLIGYMVLIWFAIPIPAFIRLTFQYDSGAAMQLTAMITACIPLYGFMAGLLGYVAQDTTKLKSIAMTGEHPQGAIASIVKAVVPAKKK</sequence>
<dbReference type="AlphaFoldDB" id="A0A7C9VHZ4"/>
<dbReference type="Proteomes" id="UP000480266">
    <property type="component" value="Unassembled WGS sequence"/>
</dbReference>
<proteinExistence type="predicted"/>
<keyword evidence="1" id="KW-1133">Transmembrane helix</keyword>
<feature type="transmembrane region" description="Helical" evidence="1">
    <location>
        <begin position="81"/>
        <end position="102"/>
    </location>
</feature>
<comment type="caution">
    <text evidence="2">The sequence shown here is derived from an EMBL/GenBank/DDBJ whole genome shotgun (WGS) entry which is preliminary data.</text>
</comment>
<gene>
    <name evidence="2" type="ORF">G4V63_07520</name>
</gene>
<keyword evidence="3" id="KW-1185">Reference proteome</keyword>
<evidence type="ECO:0000313" key="3">
    <source>
        <dbReference type="Proteomes" id="UP000480266"/>
    </source>
</evidence>
<evidence type="ECO:0000313" key="2">
    <source>
        <dbReference type="EMBL" id="NGX95070.1"/>
    </source>
</evidence>
<protein>
    <submittedName>
        <fullName evidence="2">Uncharacterized protein</fullName>
    </submittedName>
</protein>
<dbReference type="EMBL" id="JAAMRR010000388">
    <property type="protein sequence ID" value="NGX95070.1"/>
    <property type="molecule type" value="Genomic_DNA"/>
</dbReference>
<organism evidence="2 3">
    <name type="scientific">Candidatus Afipia apatlaquensis</name>
    <dbReference type="NCBI Taxonomy" id="2712852"/>
    <lineage>
        <taxon>Bacteria</taxon>
        <taxon>Pseudomonadati</taxon>
        <taxon>Pseudomonadota</taxon>
        <taxon>Alphaproteobacteria</taxon>
        <taxon>Hyphomicrobiales</taxon>
        <taxon>Nitrobacteraceae</taxon>
        <taxon>Afipia</taxon>
    </lineage>
</organism>
<feature type="transmembrane region" description="Helical" evidence="1">
    <location>
        <begin position="108"/>
        <end position="133"/>
    </location>
</feature>
<accession>A0A7C9VHZ4</accession>
<name>A0A7C9VHZ4_9BRAD</name>
<feature type="non-terminal residue" evidence="2">
    <location>
        <position position="1"/>
    </location>
</feature>
<evidence type="ECO:0000256" key="1">
    <source>
        <dbReference type="SAM" id="Phobius"/>
    </source>
</evidence>